<dbReference type="PANTHER" id="PTHR10302:SF27">
    <property type="entry name" value="SINGLE-STRANDED DNA-BINDING PROTEIN"/>
    <property type="match status" value="1"/>
</dbReference>
<dbReference type="FunFam" id="2.40.50.140:FF:000084">
    <property type="entry name" value="Single-stranded DNA-binding protein"/>
    <property type="match status" value="1"/>
</dbReference>
<comment type="caution">
    <text evidence="2">Lacks conserved residue(s) required for the propagation of feature annotation.</text>
</comment>
<dbReference type="GO" id="GO:0006260">
    <property type="term" value="P:DNA replication"/>
    <property type="evidence" value="ECO:0007669"/>
    <property type="project" value="UniProtKB-UniRule"/>
</dbReference>
<keyword evidence="6" id="KW-1185">Reference proteome</keyword>
<evidence type="ECO:0000313" key="5">
    <source>
        <dbReference type="EMBL" id="SES00756.1"/>
    </source>
</evidence>
<dbReference type="GO" id="GO:0006310">
    <property type="term" value="P:DNA recombination"/>
    <property type="evidence" value="ECO:0007669"/>
    <property type="project" value="UniProtKB-UniRule"/>
</dbReference>
<dbReference type="GO" id="GO:0006281">
    <property type="term" value="P:DNA repair"/>
    <property type="evidence" value="ECO:0007669"/>
    <property type="project" value="UniProtKB-UniRule"/>
</dbReference>
<dbReference type="Gene3D" id="2.40.50.140">
    <property type="entry name" value="Nucleic acid-binding proteins"/>
    <property type="match status" value="1"/>
</dbReference>
<gene>
    <name evidence="5" type="ORF">SAMN04488559_11652</name>
</gene>
<feature type="region of interest" description="Disordered" evidence="4">
    <location>
        <begin position="106"/>
        <end position="183"/>
    </location>
</feature>
<dbReference type="Pfam" id="PF00436">
    <property type="entry name" value="SSB"/>
    <property type="match status" value="1"/>
</dbReference>
<dbReference type="PROSITE" id="PS50935">
    <property type="entry name" value="SSB"/>
    <property type="match status" value="1"/>
</dbReference>
<comment type="function">
    <text evidence="2">Plays an important role in DNA replication, recombination and repair. Binds to ssDNA and to an array of partner proteins to recruit them to their sites of action during DNA metabolism.</text>
</comment>
<dbReference type="STRING" id="142588.SAMN04488559_11652"/>
<accession>A0A1H9TUG0</accession>
<comment type="subunit">
    <text evidence="2">Homotetramer.</text>
</comment>
<dbReference type="InterPro" id="IPR000424">
    <property type="entry name" value="Primosome_PriB/ssb"/>
</dbReference>
<organism evidence="5 6">
    <name type="scientific">Isobaculum melis</name>
    <dbReference type="NCBI Taxonomy" id="142588"/>
    <lineage>
        <taxon>Bacteria</taxon>
        <taxon>Bacillati</taxon>
        <taxon>Bacillota</taxon>
        <taxon>Bacilli</taxon>
        <taxon>Lactobacillales</taxon>
        <taxon>Carnobacteriaceae</taxon>
        <taxon>Isobaculum</taxon>
    </lineage>
</organism>
<dbReference type="RefSeq" id="WP_092653377.1">
    <property type="nucleotide sequence ID" value="NZ_FOHA01000016.1"/>
</dbReference>
<dbReference type="InterPro" id="IPR012340">
    <property type="entry name" value="NA-bd_OB-fold"/>
</dbReference>
<evidence type="ECO:0000256" key="2">
    <source>
        <dbReference type="HAMAP-Rule" id="MF_00984"/>
    </source>
</evidence>
<feature type="compositionally biased region" description="Polar residues" evidence="4">
    <location>
        <begin position="135"/>
        <end position="161"/>
    </location>
</feature>
<reference evidence="5 6" key="1">
    <citation type="submission" date="2016-10" db="EMBL/GenBank/DDBJ databases">
        <authorList>
            <person name="de Groot N.N."/>
        </authorList>
    </citation>
    <scope>NUCLEOTIDE SEQUENCE [LARGE SCALE GENOMIC DNA]</scope>
    <source>
        <strain evidence="5 6">DSM 13760</strain>
    </source>
</reference>
<dbReference type="PANTHER" id="PTHR10302">
    <property type="entry name" value="SINGLE-STRANDED DNA-BINDING PROTEIN"/>
    <property type="match status" value="1"/>
</dbReference>
<keyword evidence="2" id="KW-0227">DNA damage</keyword>
<dbReference type="GO" id="GO:0003697">
    <property type="term" value="F:single-stranded DNA binding"/>
    <property type="evidence" value="ECO:0007669"/>
    <property type="project" value="UniProtKB-UniRule"/>
</dbReference>
<dbReference type="EMBL" id="FOHA01000016">
    <property type="protein sequence ID" value="SES00756.1"/>
    <property type="molecule type" value="Genomic_DNA"/>
</dbReference>
<dbReference type="InterPro" id="IPR011344">
    <property type="entry name" value="ssDNA-bd"/>
</dbReference>
<keyword evidence="2" id="KW-0235">DNA replication</keyword>
<dbReference type="AlphaFoldDB" id="A0A1H9TUG0"/>
<keyword evidence="1 2" id="KW-0238">DNA-binding</keyword>
<sequence length="183" mass="19933">MINRVVLVGRLTKDVDLRYTGSGTAVSSFTVAVNRQFTNQNGEREADFINCVAWRKTAETLANFTRKGSLVGLEGRIQTRSYDNQQGQRVYVTEVVVDTFSMLESKSVSEQRQGSGGGNQSQAPSNNYGGGNAAPSMQQPSAPQGQQYNQAAPQTTNQSFERNADPFANNGQPIDISDDDLPF</sequence>
<dbReference type="GO" id="GO:0009295">
    <property type="term" value="C:nucleoid"/>
    <property type="evidence" value="ECO:0007669"/>
    <property type="project" value="TreeGrafter"/>
</dbReference>
<evidence type="ECO:0000256" key="4">
    <source>
        <dbReference type="SAM" id="MobiDB-lite"/>
    </source>
</evidence>
<keyword evidence="2" id="KW-0234">DNA repair</keyword>
<feature type="short sequence motif" description="Important for interaction with partner proteins" evidence="2">
    <location>
        <begin position="178"/>
        <end position="183"/>
    </location>
</feature>
<dbReference type="HAMAP" id="MF_00984">
    <property type="entry name" value="SSB"/>
    <property type="match status" value="1"/>
</dbReference>
<evidence type="ECO:0000256" key="3">
    <source>
        <dbReference type="PIRNR" id="PIRNR002070"/>
    </source>
</evidence>
<keyword evidence="2" id="KW-0233">DNA recombination</keyword>
<protein>
    <recommendedName>
        <fullName evidence="2 3">Single-stranded DNA-binding protein</fullName>
        <shortName evidence="2">SSB</shortName>
    </recommendedName>
</protein>
<name>A0A1H9TUG0_9LACT</name>
<dbReference type="PIRSF" id="PIRSF002070">
    <property type="entry name" value="SSB"/>
    <property type="match status" value="1"/>
</dbReference>
<proteinExistence type="inferred from homology"/>
<dbReference type="NCBIfam" id="TIGR00621">
    <property type="entry name" value="ssb"/>
    <property type="match status" value="1"/>
</dbReference>
<evidence type="ECO:0000313" key="6">
    <source>
        <dbReference type="Proteomes" id="UP000198948"/>
    </source>
</evidence>
<dbReference type="OrthoDB" id="9809878at2"/>
<dbReference type="CDD" id="cd04496">
    <property type="entry name" value="SSB_OBF"/>
    <property type="match status" value="1"/>
</dbReference>
<dbReference type="Proteomes" id="UP000198948">
    <property type="component" value="Unassembled WGS sequence"/>
</dbReference>
<dbReference type="SUPFAM" id="SSF50249">
    <property type="entry name" value="Nucleic acid-binding proteins"/>
    <property type="match status" value="1"/>
</dbReference>
<evidence type="ECO:0000256" key="1">
    <source>
        <dbReference type="ARBA" id="ARBA00023125"/>
    </source>
</evidence>